<name>E8LCU6_9FIRM</name>
<comment type="caution">
    <text evidence="1">The sequence shown here is derived from an EMBL/GenBank/DDBJ whole genome shotgun (WGS) entry which is preliminary data.</text>
</comment>
<dbReference type="EMBL" id="AEVN01000024">
    <property type="protein sequence ID" value="EFY05337.1"/>
    <property type="molecule type" value="Genomic_DNA"/>
</dbReference>
<keyword evidence="2" id="KW-1185">Reference proteome</keyword>
<sequence>MLSRSCIQIKFSEISYILGFLLHLVHKKYCIHALKYLIYA</sequence>
<gene>
    <name evidence="1" type="ORF">HMPREF9443_00669</name>
</gene>
<organism evidence="1 2">
    <name type="scientific">Phascolarctobacterium succinatutens YIT 12067</name>
    <dbReference type="NCBI Taxonomy" id="626939"/>
    <lineage>
        <taxon>Bacteria</taxon>
        <taxon>Bacillati</taxon>
        <taxon>Bacillota</taxon>
        <taxon>Negativicutes</taxon>
        <taxon>Acidaminococcales</taxon>
        <taxon>Acidaminococcaceae</taxon>
        <taxon>Phascolarctobacterium</taxon>
    </lineage>
</organism>
<evidence type="ECO:0000313" key="2">
    <source>
        <dbReference type="Proteomes" id="UP000004923"/>
    </source>
</evidence>
<evidence type="ECO:0000313" key="1">
    <source>
        <dbReference type="EMBL" id="EFY05337.1"/>
    </source>
</evidence>
<protein>
    <submittedName>
        <fullName evidence="1">Uncharacterized protein</fullName>
    </submittedName>
</protein>
<accession>E8LCU6</accession>
<reference evidence="1 2" key="1">
    <citation type="submission" date="2011-01" db="EMBL/GenBank/DDBJ databases">
        <authorList>
            <person name="Weinstock G."/>
            <person name="Sodergren E."/>
            <person name="Clifton S."/>
            <person name="Fulton L."/>
            <person name="Fulton B."/>
            <person name="Courtney L."/>
            <person name="Fronick C."/>
            <person name="Harrison M."/>
            <person name="Strong C."/>
            <person name="Farmer C."/>
            <person name="Delahaunty K."/>
            <person name="Markovic C."/>
            <person name="Hall O."/>
            <person name="Minx P."/>
            <person name="Tomlinson C."/>
            <person name="Mitreva M."/>
            <person name="Hou S."/>
            <person name="Chen J."/>
            <person name="Wollam A."/>
            <person name="Pepin K.H."/>
            <person name="Johnson M."/>
            <person name="Bhonagiri V."/>
            <person name="Zhang X."/>
            <person name="Suruliraj S."/>
            <person name="Warren W."/>
            <person name="Chinwalla A."/>
            <person name="Mardis E.R."/>
            <person name="Wilson R.K."/>
        </authorList>
    </citation>
    <scope>NUCLEOTIDE SEQUENCE [LARGE SCALE GENOMIC DNA]</scope>
    <source>
        <strain evidence="1 2">YIT 12067</strain>
    </source>
</reference>
<dbReference type="HOGENOM" id="CLU_3293984_0_0_9"/>
<proteinExistence type="predicted"/>
<dbReference type="AlphaFoldDB" id="E8LCU6"/>
<dbReference type="Proteomes" id="UP000004923">
    <property type="component" value="Unassembled WGS sequence"/>
</dbReference>